<proteinExistence type="predicted"/>
<evidence type="ECO:0000313" key="1">
    <source>
        <dbReference type="Proteomes" id="UP000036681"/>
    </source>
</evidence>
<dbReference type="WBParaSite" id="ALUE_0000073901-mRNA-1">
    <property type="protein sequence ID" value="ALUE_0000073901-mRNA-1"/>
    <property type="gene ID" value="ALUE_0000073901"/>
</dbReference>
<name>A0A0M3HGU4_ASCLU</name>
<accession>A0A0M3HGU4</accession>
<protein>
    <submittedName>
        <fullName evidence="2">Secreted protein</fullName>
    </submittedName>
</protein>
<keyword evidence="1" id="KW-1185">Reference proteome</keyword>
<dbReference type="AlphaFoldDB" id="A0A0M3HGU4"/>
<evidence type="ECO:0000313" key="2">
    <source>
        <dbReference type="WBParaSite" id="ALUE_0000073901-mRNA-1"/>
    </source>
</evidence>
<organism evidence="1 2">
    <name type="scientific">Ascaris lumbricoides</name>
    <name type="common">Giant roundworm</name>
    <dbReference type="NCBI Taxonomy" id="6252"/>
    <lineage>
        <taxon>Eukaryota</taxon>
        <taxon>Metazoa</taxon>
        <taxon>Ecdysozoa</taxon>
        <taxon>Nematoda</taxon>
        <taxon>Chromadorea</taxon>
        <taxon>Rhabditida</taxon>
        <taxon>Spirurina</taxon>
        <taxon>Ascaridomorpha</taxon>
        <taxon>Ascaridoidea</taxon>
        <taxon>Ascarididae</taxon>
        <taxon>Ascaris</taxon>
    </lineage>
</organism>
<reference evidence="2" key="1">
    <citation type="submission" date="2017-02" db="UniProtKB">
        <authorList>
            <consortium name="WormBaseParasite"/>
        </authorList>
    </citation>
    <scope>IDENTIFICATION</scope>
</reference>
<sequence length="87" mass="9360">LVTSILLHPIIFRYFATSLVPYFKSVSHYARIVIGGFYSLSYGQVPSSVASVNFASTSRVSSGLLGNNTTIAINILLIIECASCQVT</sequence>
<dbReference type="Proteomes" id="UP000036681">
    <property type="component" value="Unplaced"/>
</dbReference>